<dbReference type="NCBIfam" id="TIGR00879">
    <property type="entry name" value="SP"/>
    <property type="match status" value="1"/>
</dbReference>
<feature type="transmembrane region" description="Helical" evidence="8">
    <location>
        <begin position="228"/>
        <end position="248"/>
    </location>
</feature>
<dbReference type="PROSITE" id="PS50850">
    <property type="entry name" value="MFS"/>
    <property type="match status" value="1"/>
</dbReference>
<dbReference type="GO" id="GO:0016020">
    <property type="term" value="C:membrane"/>
    <property type="evidence" value="ECO:0007669"/>
    <property type="project" value="UniProtKB-SubCell"/>
</dbReference>
<dbReference type="PROSITE" id="PS00217">
    <property type="entry name" value="SUGAR_TRANSPORT_2"/>
    <property type="match status" value="1"/>
</dbReference>
<reference evidence="10 11" key="1">
    <citation type="submission" date="2020-08" db="EMBL/GenBank/DDBJ databases">
        <title>Genomic Encyclopedia of Type Strains, Phase IV (KMG-IV): sequencing the most valuable type-strain genomes for metagenomic binning, comparative biology and taxonomic classification.</title>
        <authorList>
            <person name="Goeker M."/>
        </authorList>
    </citation>
    <scope>NUCLEOTIDE SEQUENCE [LARGE SCALE GENOMIC DNA]</scope>
    <source>
        <strain evidence="10 11">DSM 27057</strain>
    </source>
</reference>
<evidence type="ECO:0000259" key="9">
    <source>
        <dbReference type="PROSITE" id="PS50850"/>
    </source>
</evidence>
<dbReference type="InterPro" id="IPR005829">
    <property type="entry name" value="Sugar_transporter_CS"/>
</dbReference>
<feature type="transmembrane region" description="Helical" evidence="8">
    <location>
        <begin position="321"/>
        <end position="345"/>
    </location>
</feature>
<name>A0A7W6CBY1_9SPHN</name>
<feature type="transmembrane region" description="Helical" evidence="8">
    <location>
        <begin position="268"/>
        <end position="286"/>
    </location>
</feature>
<feature type="transmembrane region" description="Helical" evidence="8">
    <location>
        <begin position="163"/>
        <end position="182"/>
    </location>
</feature>
<evidence type="ECO:0000256" key="6">
    <source>
        <dbReference type="ARBA" id="ARBA00023136"/>
    </source>
</evidence>
<sequence>MAARCAMLASMAGLLFGIDTAVISGVTQALQKVFALSPQDLGLAVSAALWGTLVGAAFAGRAGDALGSRRLLLWVGWLYVVSALGTALANGLMSFCLFRLLGGLAIGASSVVAPVYISEISAPDVRGRRVGMFQCAIVSGILLAYLSNALVARGGFGAMEWRIKLGLAGVPALGFALLAPCLPDSPRWLQARGRNAQAAADRLRLVLESVAPVMQDERLSWRLHRKPILLALAIGAFNQLSGINAILYYLNDIFAAAGFSDFSADTQAVAVGLANLLATLAGMAMIDRLGRRPLLLAGALGTCAALVGVTMIFAGGQGREWLLPLLVMFIGFFAVSQGAVIWVYLSELFPTAVRARGQALGSSTHWVFNGAISFIFPVLAAHGPALPFAGFALAMAVQVFVVWRWFPETRGASLDDLARRLAG</sequence>
<evidence type="ECO:0000256" key="1">
    <source>
        <dbReference type="ARBA" id="ARBA00004141"/>
    </source>
</evidence>
<evidence type="ECO:0000256" key="4">
    <source>
        <dbReference type="ARBA" id="ARBA00022692"/>
    </source>
</evidence>
<dbReference type="PANTHER" id="PTHR48020:SF12">
    <property type="entry name" value="PROTON MYO-INOSITOL COTRANSPORTER"/>
    <property type="match status" value="1"/>
</dbReference>
<proteinExistence type="inferred from homology"/>
<organism evidence="10 11">
    <name type="scientific">Novosphingobium sediminicola</name>
    <dbReference type="NCBI Taxonomy" id="563162"/>
    <lineage>
        <taxon>Bacteria</taxon>
        <taxon>Pseudomonadati</taxon>
        <taxon>Pseudomonadota</taxon>
        <taxon>Alphaproteobacteria</taxon>
        <taxon>Sphingomonadales</taxon>
        <taxon>Sphingomonadaceae</taxon>
        <taxon>Novosphingobium</taxon>
    </lineage>
</organism>
<dbReference type="PROSITE" id="PS00216">
    <property type="entry name" value="SUGAR_TRANSPORT_1"/>
    <property type="match status" value="1"/>
</dbReference>
<feature type="transmembrane region" description="Helical" evidence="8">
    <location>
        <begin position="97"/>
        <end position="118"/>
    </location>
</feature>
<evidence type="ECO:0000256" key="7">
    <source>
        <dbReference type="RuleBase" id="RU003346"/>
    </source>
</evidence>
<evidence type="ECO:0000256" key="3">
    <source>
        <dbReference type="ARBA" id="ARBA00022448"/>
    </source>
</evidence>
<evidence type="ECO:0000256" key="5">
    <source>
        <dbReference type="ARBA" id="ARBA00022989"/>
    </source>
</evidence>
<evidence type="ECO:0000256" key="8">
    <source>
        <dbReference type="SAM" id="Phobius"/>
    </source>
</evidence>
<dbReference type="EMBL" id="JACIDX010000002">
    <property type="protein sequence ID" value="MBB3953748.1"/>
    <property type="molecule type" value="Genomic_DNA"/>
</dbReference>
<dbReference type="GO" id="GO:0022857">
    <property type="term" value="F:transmembrane transporter activity"/>
    <property type="evidence" value="ECO:0007669"/>
    <property type="project" value="InterPro"/>
</dbReference>
<feature type="transmembrane region" description="Helical" evidence="8">
    <location>
        <begin position="388"/>
        <end position="406"/>
    </location>
</feature>
<dbReference type="InterPro" id="IPR003663">
    <property type="entry name" value="Sugar/inositol_transpt"/>
</dbReference>
<keyword evidence="6 8" id="KW-0472">Membrane</keyword>
<accession>A0A7W6CBY1</accession>
<dbReference type="SUPFAM" id="SSF103473">
    <property type="entry name" value="MFS general substrate transporter"/>
    <property type="match status" value="1"/>
</dbReference>
<feature type="transmembrane region" description="Helical" evidence="8">
    <location>
        <begin position="366"/>
        <end position="382"/>
    </location>
</feature>
<evidence type="ECO:0000313" key="11">
    <source>
        <dbReference type="Proteomes" id="UP000548867"/>
    </source>
</evidence>
<feature type="transmembrane region" description="Helical" evidence="8">
    <location>
        <begin position="130"/>
        <end position="151"/>
    </location>
</feature>
<dbReference type="PANTHER" id="PTHR48020">
    <property type="entry name" value="PROTON MYO-INOSITOL COTRANSPORTER"/>
    <property type="match status" value="1"/>
</dbReference>
<dbReference type="PRINTS" id="PR00171">
    <property type="entry name" value="SUGRTRNSPORT"/>
</dbReference>
<dbReference type="Proteomes" id="UP000548867">
    <property type="component" value="Unassembled WGS sequence"/>
</dbReference>
<feature type="transmembrane region" description="Helical" evidence="8">
    <location>
        <begin position="293"/>
        <end position="315"/>
    </location>
</feature>
<evidence type="ECO:0000256" key="2">
    <source>
        <dbReference type="ARBA" id="ARBA00010992"/>
    </source>
</evidence>
<keyword evidence="5 8" id="KW-1133">Transmembrane helix</keyword>
<keyword evidence="4 8" id="KW-0812">Transmembrane</keyword>
<dbReference type="InterPro" id="IPR005828">
    <property type="entry name" value="MFS_sugar_transport-like"/>
</dbReference>
<protein>
    <submittedName>
        <fullName evidence="10">Sugar porter (SP) family MFS transporter</fullName>
    </submittedName>
</protein>
<keyword evidence="3 7" id="KW-0813">Transport</keyword>
<dbReference type="AlphaFoldDB" id="A0A7W6CBY1"/>
<evidence type="ECO:0000313" key="10">
    <source>
        <dbReference type="EMBL" id="MBB3953748.1"/>
    </source>
</evidence>
<dbReference type="InterPro" id="IPR050814">
    <property type="entry name" value="Myo-inositol_Transporter"/>
</dbReference>
<comment type="caution">
    <text evidence="10">The sequence shown here is derived from an EMBL/GenBank/DDBJ whole genome shotgun (WGS) entry which is preliminary data.</text>
</comment>
<dbReference type="Gene3D" id="1.20.1250.20">
    <property type="entry name" value="MFS general substrate transporter like domains"/>
    <property type="match status" value="2"/>
</dbReference>
<keyword evidence="11" id="KW-1185">Reference proteome</keyword>
<comment type="subcellular location">
    <subcellularLocation>
        <location evidence="1">Membrane</location>
        <topology evidence="1">Multi-pass membrane protein</topology>
    </subcellularLocation>
</comment>
<feature type="transmembrane region" description="Helical" evidence="8">
    <location>
        <begin position="41"/>
        <end position="59"/>
    </location>
</feature>
<dbReference type="InterPro" id="IPR036259">
    <property type="entry name" value="MFS_trans_sf"/>
</dbReference>
<comment type="similarity">
    <text evidence="2 7">Belongs to the major facilitator superfamily. Sugar transporter (TC 2.A.1.1) family.</text>
</comment>
<dbReference type="Pfam" id="PF00083">
    <property type="entry name" value="Sugar_tr"/>
    <property type="match status" value="1"/>
</dbReference>
<feature type="domain" description="Major facilitator superfamily (MFS) profile" evidence="9">
    <location>
        <begin position="5"/>
        <end position="410"/>
    </location>
</feature>
<dbReference type="InterPro" id="IPR020846">
    <property type="entry name" value="MFS_dom"/>
</dbReference>
<gene>
    <name evidence="10" type="ORF">GGR38_000675</name>
</gene>
<feature type="transmembrane region" description="Helical" evidence="8">
    <location>
        <begin position="71"/>
        <end position="91"/>
    </location>
</feature>